<accession>A0A2T3KL14</accession>
<proteinExistence type="predicted"/>
<evidence type="ECO:0000313" key="1">
    <source>
        <dbReference type="EMBL" id="PSV00337.1"/>
    </source>
</evidence>
<dbReference type="EMBL" id="PYNF01000003">
    <property type="protein sequence ID" value="PSV00337.1"/>
    <property type="molecule type" value="Genomic_DNA"/>
</dbReference>
<organism evidence="1 2">
    <name type="scientific">Photobacterium kishitanii</name>
    <dbReference type="NCBI Taxonomy" id="318456"/>
    <lineage>
        <taxon>Bacteria</taxon>
        <taxon>Pseudomonadati</taxon>
        <taxon>Pseudomonadota</taxon>
        <taxon>Gammaproteobacteria</taxon>
        <taxon>Vibrionales</taxon>
        <taxon>Vibrionaceae</taxon>
        <taxon>Photobacterium</taxon>
    </lineage>
</organism>
<dbReference type="AlphaFoldDB" id="A0A2T3KL14"/>
<sequence>MLYTKENAPLGIKIDMDYMADPIWISIDDESNDSLPCINSDVNGFPFSPALKHILFCYQEAWESAHSSRFIPLESLGDEFESNAKMSKAIGDSLCALQVASEEMLEEWLKENNWNTKLYKQVDVQ</sequence>
<protein>
    <submittedName>
        <fullName evidence="1">Uncharacterized protein</fullName>
    </submittedName>
</protein>
<reference evidence="1 2" key="1">
    <citation type="submission" date="2018-01" db="EMBL/GenBank/DDBJ databases">
        <title>Whole genome sequencing of Histamine producing bacteria.</title>
        <authorList>
            <person name="Butler K."/>
        </authorList>
    </citation>
    <scope>NUCLEOTIDE SEQUENCE [LARGE SCALE GENOMIC DNA]</scope>
    <source>
        <strain evidence="1 2">FS-7.2</strain>
    </source>
</reference>
<gene>
    <name evidence="1" type="ORF">C9J27_04215</name>
</gene>
<evidence type="ECO:0000313" key="2">
    <source>
        <dbReference type="Proteomes" id="UP000241426"/>
    </source>
</evidence>
<dbReference type="Proteomes" id="UP000241426">
    <property type="component" value="Unassembled WGS sequence"/>
</dbReference>
<comment type="caution">
    <text evidence="1">The sequence shown here is derived from an EMBL/GenBank/DDBJ whole genome shotgun (WGS) entry which is preliminary data.</text>
</comment>
<dbReference type="RefSeq" id="WP_107288967.1">
    <property type="nucleotide sequence ID" value="NZ_PYNF01000003.1"/>
</dbReference>
<name>A0A2T3KL14_9GAMM</name>